<dbReference type="AlphaFoldDB" id="A0A3N4I306"/>
<organism evidence="2 3">
    <name type="scientific">Ascobolus immersus RN42</name>
    <dbReference type="NCBI Taxonomy" id="1160509"/>
    <lineage>
        <taxon>Eukaryota</taxon>
        <taxon>Fungi</taxon>
        <taxon>Dikarya</taxon>
        <taxon>Ascomycota</taxon>
        <taxon>Pezizomycotina</taxon>
        <taxon>Pezizomycetes</taxon>
        <taxon>Pezizales</taxon>
        <taxon>Ascobolaceae</taxon>
        <taxon>Ascobolus</taxon>
    </lineage>
</organism>
<protein>
    <submittedName>
        <fullName evidence="2">Uncharacterized protein</fullName>
    </submittedName>
</protein>
<proteinExistence type="predicted"/>
<feature type="region of interest" description="Disordered" evidence="1">
    <location>
        <begin position="173"/>
        <end position="193"/>
    </location>
</feature>
<name>A0A3N4I306_ASCIM</name>
<accession>A0A3N4I306</accession>
<evidence type="ECO:0000313" key="2">
    <source>
        <dbReference type="EMBL" id="RPA80379.1"/>
    </source>
</evidence>
<evidence type="ECO:0000256" key="1">
    <source>
        <dbReference type="SAM" id="MobiDB-lite"/>
    </source>
</evidence>
<dbReference type="Proteomes" id="UP000275078">
    <property type="component" value="Unassembled WGS sequence"/>
</dbReference>
<reference evidence="2 3" key="1">
    <citation type="journal article" date="2018" name="Nat. Ecol. Evol.">
        <title>Pezizomycetes genomes reveal the molecular basis of ectomycorrhizal truffle lifestyle.</title>
        <authorList>
            <person name="Murat C."/>
            <person name="Payen T."/>
            <person name="Noel B."/>
            <person name="Kuo A."/>
            <person name="Morin E."/>
            <person name="Chen J."/>
            <person name="Kohler A."/>
            <person name="Krizsan K."/>
            <person name="Balestrini R."/>
            <person name="Da Silva C."/>
            <person name="Montanini B."/>
            <person name="Hainaut M."/>
            <person name="Levati E."/>
            <person name="Barry K.W."/>
            <person name="Belfiori B."/>
            <person name="Cichocki N."/>
            <person name="Clum A."/>
            <person name="Dockter R.B."/>
            <person name="Fauchery L."/>
            <person name="Guy J."/>
            <person name="Iotti M."/>
            <person name="Le Tacon F."/>
            <person name="Lindquist E.A."/>
            <person name="Lipzen A."/>
            <person name="Malagnac F."/>
            <person name="Mello A."/>
            <person name="Molinier V."/>
            <person name="Miyauchi S."/>
            <person name="Poulain J."/>
            <person name="Riccioni C."/>
            <person name="Rubini A."/>
            <person name="Sitrit Y."/>
            <person name="Splivallo R."/>
            <person name="Traeger S."/>
            <person name="Wang M."/>
            <person name="Zifcakova L."/>
            <person name="Wipf D."/>
            <person name="Zambonelli A."/>
            <person name="Paolocci F."/>
            <person name="Nowrousian M."/>
            <person name="Ottonello S."/>
            <person name="Baldrian P."/>
            <person name="Spatafora J.W."/>
            <person name="Henrissat B."/>
            <person name="Nagy L.G."/>
            <person name="Aury J.M."/>
            <person name="Wincker P."/>
            <person name="Grigoriev I.V."/>
            <person name="Bonfante P."/>
            <person name="Martin F.M."/>
        </authorList>
    </citation>
    <scope>NUCLEOTIDE SEQUENCE [LARGE SCALE GENOMIC DNA]</scope>
    <source>
        <strain evidence="2 3">RN42</strain>
    </source>
</reference>
<gene>
    <name evidence="2" type="ORF">BJ508DRAFT_307581</name>
</gene>
<dbReference type="EMBL" id="ML119689">
    <property type="protein sequence ID" value="RPA80379.1"/>
    <property type="molecule type" value="Genomic_DNA"/>
</dbReference>
<sequence>MNEEHDIHVLENQALRYERTLAIRQRQTQNINHAPSLYPGQSSSPFVTNPPPASFPAQSYAMSSSYRRCNTTPTANPAHFVPADLLHPSIKKGHRQVDNALIDPRAHTVNMRPCAELQGQLTRCYIWDGPVPKEIFIDPDCSLCVKLNLQPRDHFKFEHILYHEEVILQSHQHSTYQQEFQSDSEESGNEDRI</sequence>
<feature type="compositionally biased region" description="Acidic residues" evidence="1">
    <location>
        <begin position="182"/>
        <end position="193"/>
    </location>
</feature>
<keyword evidence="3" id="KW-1185">Reference proteome</keyword>
<evidence type="ECO:0000313" key="3">
    <source>
        <dbReference type="Proteomes" id="UP000275078"/>
    </source>
</evidence>